<evidence type="ECO:0000256" key="1">
    <source>
        <dbReference type="SAM" id="MobiDB-lite"/>
    </source>
</evidence>
<feature type="region of interest" description="Disordered" evidence="1">
    <location>
        <begin position="259"/>
        <end position="279"/>
    </location>
</feature>
<sequence>MYYVHIKKQANTCLKKFPIPNKNLALLSTIDPELCGHSAAAKGLQDLFDLFPTIVDTSTTSKDQFSMAASVLQNDTNFTSTITDKKLDTWLANVLANPNYKLLRPVVKSFLSIFTGPRVESSFSVMNNIITSSTNRTLIETYQAIHKVKYKLLNAQKTSTQMFERKDPVHSPVDPSLCYYVQTAAKRMVTAKRNISRRIPKVPKTTVHIQTNAIRTAIEDNAIAASCSVASTSSTSTACENASPTANMSSTNTIAAVGSTSDKKLHNKRKAPEHSLKPSAKKTCGNLMAYLKRH</sequence>
<keyword evidence="3" id="KW-1185">Reference proteome</keyword>
<evidence type="ECO:0008006" key="4">
    <source>
        <dbReference type="Google" id="ProtNLM"/>
    </source>
</evidence>
<reference evidence="2 3" key="1">
    <citation type="submission" date="2019-01" db="EMBL/GenBank/DDBJ databases">
        <title>A draft genome assembly of the solar-powered sea slug Elysia chlorotica.</title>
        <authorList>
            <person name="Cai H."/>
            <person name="Li Q."/>
            <person name="Fang X."/>
            <person name="Li J."/>
            <person name="Curtis N.E."/>
            <person name="Altenburger A."/>
            <person name="Shibata T."/>
            <person name="Feng M."/>
            <person name="Maeda T."/>
            <person name="Schwartz J.A."/>
            <person name="Shigenobu S."/>
            <person name="Lundholm N."/>
            <person name="Nishiyama T."/>
            <person name="Yang H."/>
            <person name="Hasebe M."/>
            <person name="Li S."/>
            <person name="Pierce S.K."/>
            <person name="Wang J."/>
        </authorList>
    </citation>
    <scope>NUCLEOTIDE SEQUENCE [LARGE SCALE GENOMIC DNA]</scope>
    <source>
        <strain evidence="2">EC2010</strain>
        <tissue evidence="2">Whole organism of an adult</tissue>
    </source>
</reference>
<protein>
    <recommendedName>
        <fullName evidence="4">HAT C-terminal dimerisation domain-containing protein</fullName>
    </recommendedName>
</protein>
<dbReference type="EMBL" id="RQTK01000109">
    <property type="protein sequence ID" value="RUS87482.1"/>
    <property type="molecule type" value="Genomic_DNA"/>
</dbReference>
<comment type="caution">
    <text evidence="2">The sequence shown here is derived from an EMBL/GenBank/DDBJ whole genome shotgun (WGS) entry which is preliminary data.</text>
</comment>
<name>A0A3S1BS56_ELYCH</name>
<dbReference type="OrthoDB" id="6156863at2759"/>
<accession>A0A3S1BS56</accession>
<gene>
    <name evidence="2" type="ORF">EGW08_004736</name>
</gene>
<dbReference type="Proteomes" id="UP000271974">
    <property type="component" value="Unassembled WGS sequence"/>
</dbReference>
<dbReference type="AlphaFoldDB" id="A0A3S1BS56"/>
<evidence type="ECO:0000313" key="2">
    <source>
        <dbReference type="EMBL" id="RUS87482.1"/>
    </source>
</evidence>
<organism evidence="2 3">
    <name type="scientific">Elysia chlorotica</name>
    <name type="common">Eastern emerald elysia</name>
    <name type="synonym">Sea slug</name>
    <dbReference type="NCBI Taxonomy" id="188477"/>
    <lineage>
        <taxon>Eukaryota</taxon>
        <taxon>Metazoa</taxon>
        <taxon>Spiralia</taxon>
        <taxon>Lophotrochozoa</taxon>
        <taxon>Mollusca</taxon>
        <taxon>Gastropoda</taxon>
        <taxon>Heterobranchia</taxon>
        <taxon>Euthyneura</taxon>
        <taxon>Panpulmonata</taxon>
        <taxon>Sacoglossa</taxon>
        <taxon>Placobranchoidea</taxon>
        <taxon>Plakobranchidae</taxon>
        <taxon>Elysia</taxon>
    </lineage>
</organism>
<evidence type="ECO:0000313" key="3">
    <source>
        <dbReference type="Proteomes" id="UP000271974"/>
    </source>
</evidence>
<proteinExistence type="predicted"/>